<feature type="domain" description="DSBA-like thioredoxin" evidence="2">
    <location>
        <begin position="10"/>
        <end position="202"/>
    </location>
</feature>
<comment type="catalytic activity">
    <reaction evidence="1">
        <text>2-hydroxychromene-2-carboxylate = (3E)-4-(2-hydroxyphenyl)-2-oxobut-3-enoate</text>
        <dbReference type="Rhea" id="RHEA:27401"/>
        <dbReference type="ChEBI" id="CHEBI:59350"/>
        <dbReference type="ChEBI" id="CHEBI:59353"/>
        <dbReference type="EC" id="5.99.1.4"/>
    </reaction>
</comment>
<proteinExistence type="inferred from homology"/>
<protein>
    <recommendedName>
        <fullName evidence="1">2-hydroxychromene-2-carboxylate isomerase</fullName>
        <ecNumber evidence="1">5.99.1.4</ecNumber>
    </recommendedName>
</protein>
<dbReference type="RefSeq" id="WP_344265106.1">
    <property type="nucleotide sequence ID" value="NZ_BAAAMJ010000058.1"/>
</dbReference>
<comment type="caution">
    <text evidence="3">The sequence shown here is derived from an EMBL/GenBank/DDBJ whole genome shotgun (WGS) entry which is preliminary data.</text>
</comment>
<evidence type="ECO:0000256" key="1">
    <source>
        <dbReference type="PIRNR" id="PIRNR006386"/>
    </source>
</evidence>
<dbReference type="PIRSF" id="PIRSF006386">
    <property type="entry name" value="HCCAis_GSTk"/>
    <property type="match status" value="1"/>
</dbReference>
<dbReference type="InterPro" id="IPR051924">
    <property type="entry name" value="GST_Kappa/NadH"/>
</dbReference>
<dbReference type="EMBL" id="BAAAMJ010000058">
    <property type="protein sequence ID" value="GAA1930455.1"/>
    <property type="molecule type" value="Genomic_DNA"/>
</dbReference>
<reference evidence="3 4" key="1">
    <citation type="journal article" date="2019" name="Int. J. Syst. Evol. Microbiol.">
        <title>The Global Catalogue of Microorganisms (GCM) 10K type strain sequencing project: providing services to taxonomists for standard genome sequencing and annotation.</title>
        <authorList>
            <consortium name="The Broad Institute Genomics Platform"/>
            <consortium name="The Broad Institute Genome Sequencing Center for Infectious Disease"/>
            <person name="Wu L."/>
            <person name="Ma J."/>
        </authorList>
    </citation>
    <scope>NUCLEOTIDE SEQUENCE [LARGE SCALE GENOMIC DNA]</scope>
    <source>
        <strain evidence="3 4">JCM 13581</strain>
    </source>
</reference>
<evidence type="ECO:0000259" key="2">
    <source>
        <dbReference type="Pfam" id="PF01323"/>
    </source>
</evidence>
<dbReference type="Gene3D" id="3.40.30.10">
    <property type="entry name" value="Glutaredoxin"/>
    <property type="match status" value="1"/>
</dbReference>
<dbReference type="InterPro" id="IPR036249">
    <property type="entry name" value="Thioredoxin-like_sf"/>
</dbReference>
<name>A0ABN2PVD9_9ACTN</name>
<evidence type="ECO:0000313" key="4">
    <source>
        <dbReference type="Proteomes" id="UP001501303"/>
    </source>
</evidence>
<dbReference type="Proteomes" id="UP001501303">
    <property type="component" value="Unassembled WGS sequence"/>
</dbReference>
<dbReference type="SUPFAM" id="SSF52833">
    <property type="entry name" value="Thioredoxin-like"/>
    <property type="match status" value="1"/>
</dbReference>
<dbReference type="Pfam" id="PF01323">
    <property type="entry name" value="DSBA"/>
    <property type="match status" value="1"/>
</dbReference>
<dbReference type="InterPro" id="IPR001853">
    <property type="entry name" value="DSBA-like_thioredoxin_dom"/>
</dbReference>
<accession>A0ABN2PVD9</accession>
<dbReference type="EC" id="5.99.1.4" evidence="1"/>
<dbReference type="PANTHER" id="PTHR42943">
    <property type="entry name" value="GLUTATHIONE S-TRANSFERASE KAPPA"/>
    <property type="match status" value="1"/>
</dbReference>
<sequence>MTASAKPARFYFSLRSPYSWLAHRDLTQREPKLAAALEWRPFFEPDRISSRLLAELGGTFPYTPMSRAKHLYILQDIGRISAQRGLRVTWPVDRDPVWEVPHLAYLVARRKGRGGEFVAEAYRARWEEGHDICDRAVVGEIATRIGLEARELAAACDDPVMRREGAGCLMEVCEDGVFGVPFFVQGRRRFWGLDRLPDFVAHMSGSGVPLRSVPGLPASAVGLGSRAVDDGHAGGCG</sequence>
<dbReference type="InterPro" id="IPR014440">
    <property type="entry name" value="HCCAis_GSTk"/>
</dbReference>
<gene>
    <name evidence="3" type="ORF">GCM10009716_42390</name>
</gene>
<organism evidence="3 4">
    <name type="scientific">Streptomyces sodiiphilus</name>
    <dbReference type="NCBI Taxonomy" id="226217"/>
    <lineage>
        <taxon>Bacteria</taxon>
        <taxon>Bacillati</taxon>
        <taxon>Actinomycetota</taxon>
        <taxon>Actinomycetes</taxon>
        <taxon>Kitasatosporales</taxon>
        <taxon>Streptomycetaceae</taxon>
        <taxon>Streptomyces</taxon>
    </lineage>
</organism>
<comment type="similarity">
    <text evidence="1">Belongs to the GST superfamily. NadH family.</text>
</comment>
<keyword evidence="1 3" id="KW-0413">Isomerase</keyword>
<dbReference type="PANTHER" id="PTHR42943:SF2">
    <property type="entry name" value="GLUTATHIONE S-TRANSFERASE KAPPA 1"/>
    <property type="match status" value="1"/>
</dbReference>
<dbReference type="GO" id="GO:0016853">
    <property type="term" value="F:isomerase activity"/>
    <property type="evidence" value="ECO:0007669"/>
    <property type="project" value="UniProtKB-KW"/>
</dbReference>
<evidence type="ECO:0000313" key="3">
    <source>
        <dbReference type="EMBL" id="GAA1930455.1"/>
    </source>
</evidence>
<keyword evidence="4" id="KW-1185">Reference proteome</keyword>